<keyword evidence="6" id="KW-0915">Sodium</keyword>
<accession>A0AAU9DG22</accession>
<keyword evidence="2" id="KW-0813">Transport</keyword>
<dbReference type="InterPro" id="IPR006153">
    <property type="entry name" value="Cation/H_exchanger_TM"/>
</dbReference>
<feature type="transmembrane region" description="Helical" evidence="10">
    <location>
        <begin position="84"/>
        <end position="107"/>
    </location>
</feature>
<dbReference type="Gene3D" id="6.10.140.1330">
    <property type="match status" value="1"/>
</dbReference>
<keyword evidence="9" id="KW-0739">Sodium transport</keyword>
<evidence type="ECO:0000313" key="12">
    <source>
        <dbReference type="EMBL" id="BDR55662.1"/>
    </source>
</evidence>
<dbReference type="EMBL" id="AP026801">
    <property type="protein sequence ID" value="BDR55662.1"/>
    <property type="molecule type" value="Genomic_DNA"/>
</dbReference>
<organism evidence="12 13">
    <name type="scientific">Xylocopilactobacillus apis</name>
    <dbReference type="NCBI Taxonomy" id="2932183"/>
    <lineage>
        <taxon>Bacteria</taxon>
        <taxon>Bacillati</taxon>
        <taxon>Bacillota</taxon>
        <taxon>Bacilli</taxon>
        <taxon>Lactobacillales</taxon>
        <taxon>Lactobacillaceae</taxon>
        <taxon>Xylocopilactobacillus</taxon>
    </lineage>
</organism>
<evidence type="ECO:0000256" key="10">
    <source>
        <dbReference type="SAM" id="Phobius"/>
    </source>
</evidence>
<proteinExistence type="predicted"/>
<evidence type="ECO:0000313" key="13">
    <source>
        <dbReference type="Proteomes" id="UP001321804"/>
    </source>
</evidence>
<dbReference type="Pfam" id="PF00999">
    <property type="entry name" value="Na_H_Exchanger"/>
    <property type="match status" value="1"/>
</dbReference>
<evidence type="ECO:0000256" key="8">
    <source>
        <dbReference type="ARBA" id="ARBA00023136"/>
    </source>
</evidence>
<protein>
    <submittedName>
        <fullName evidence="12">Na+/H+ antiporter</fullName>
    </submittedName>
</protein>
<reference evidence="12 13" key="1">
    <citation type="journal article" date="2023" name="Microbiol. Spectr.">
        <title>Symbiosis of Carpenter Bees with Uncharacterized Lactic Acid Bacteria Showing NAD Auxotrophy.</title>
        <authorList>
            <person name="Kawasaki S."/>
            <person name="Ozawa K."/>
            <person name="Mori T."/>
            <person name="Yamamoto A."/>
            <person name="Ito M."/>
            <person name="Ohkuma M."/>
            <person name="Sakamoto M."/>
            <person name="Matsutani M."/>
        </authorList>
    </citation>
    <scope>NUCLEOTIDE SEQUENCE [LARGE SCALE GENOMIC DNA]</scope>
    <source>
        <strain evidence="12 13">KimC2</strain>
    </source>
</reference>
<evidence type="ECO:0000256" key="7">
    <source>
        <dbReference type="ARBA" id="ARBA00023065"/>
    </source>
</evidence>
<evidence type="ECO:0000256" key="5">
    <source>
        <dbReference type="ARBA" id="ARBA00022989"/>
    </source>
</evidence>
<dbReference type="KEGG" id="xak:KIMC2_02240"/>
<keyword evidence="5 10" id="KW-1133">Transmembrane helix</keyword>
<evidence type="ECO:0000256" key="4">
    <source>
        <dbReference type="ARBA" id="ARBA00022692"/>
    </source>
</evidence>
<feature type="transmembrane region" description="Helical" evidence="10">
    <location>
        <begin position="385"/>
        <end position="407"/>
    </location>
</feature>
<evidence type="ECO:0000256" key="1">
    <source>
        <dbReference type="ARBA" id="ARBA00004651"/>
    </source>
</evidence>
<gene>
    <name evidence="12" type="primary">nhaP2</name>
    <name evidence="12" type="ORF">KIMC2_02240</name>
</gene>
<evidence type="ECO:0000259" key="11">
    <source>
        <dbReference type="Pfam" id="PF00999"/>
    </source>
</evidence>
<feature type="transmembrane region" description="Helical" evidence="10">
    <location>
        <begin position="228"/>
        <end position="255"/>
    </location>
</feature>
<dbReference type="PANTHER" id="PTHR10110">
    <property type="entry name" value="SODIUM/HYDROGEN EXCHANGER"/>
    <property type="match status" value="1"/>
</dbReference>
<dbReference type="GO" id="GO:0098719">
    <property type="term" value="P:sodium ion import across plasma membrane"/>
    <property type="evidence" value="ECO:0007669"/>
    <property type="project" value="TreeGrafter"/>
</dbReference>
<keyword evidence="13" id="KW-1185">Reference proteome</keyword>
<name>A0AAU9DG22_9LACO</name>
<evidence type="ECO:0000256" key="2">
    <source>
        <dbReference type="ARBA" id="ARBA00022448"/>
    </source>
</evidence>
<keyword evidence="4 10" id="KW-0812">Transmembrane</keyword>
<keyword evidence="8 10" id="KW-0472">Membrane</keyword>
<dbReference type="GO" id="GO:0015385">
    <property type="term" value="F:sodium:proton antiporter activity"/>
    <property type="evidence" value="ECO:0007669"/>
    <property type="project" value="InterPro"/>
</dbReference>
<feature type="transmembrane region" description="Helical" evidence="10">
    <location>
        <begin position="276"/>
        <end position="298"/>
    </location>
</feature>
<evidence type="ECO:0000256" key="6">
    <source>
        <dbReference type="ARBA" id="ARBA00023053"/>
    </source>
</evidence>
<dbReference type="Proteomes" id="UP001321804">
    <property type="component" value="Chromosome"/>
</dbReference>
<evidence type="ECO:0000256" key="9">
    <source>
        <dbReference type="ARBA" id="ARBA00023201"/>
    </source>
</evidence>
<dbReference type="InterPro" id="IPR018422">
    <property type="entry name" value="Cation/H_exchanger_CPA1"/>
</dbReference>
<keyword evidence="3" id="KW-1003">Cell membrane</keyword>
<keyword evidence="7" id="KW-0406">Ion transport</keyword>
<dbReference type="GO" id="GO:0051453">
    <property type="term" value="P:regulation of intracellular pH"/>
    <property type="evidence" value="ECO:0007669"/>
    <property type="project" value="TreeGrafter"/>
</dbReference>
<comment type="subcellular location">
    <subcellularLocation>
        <location evidence="1">Cell membrane</location>
        <topology evidence="1">Multi-pass membrane protein</topology>
    </subcellularLocation>
</comment>
<feature type="transmembrane region" description="Helical" evidence="10">
    <location>
        <begin position="310"/>
        <end position="329"/>
    </location>
</feature>
<sequence length="646" mass="73894">MELIISILLMLAATVGANIIYSFFPKIPLAFYQIGMGFIVSWLPQFDQFQLKPEVFFLAIIAPLMFNEGQNTSNFSLKNHLKTILSLAVFLTVVTILVVGVFLHQIWPALPLALAFCLGAIVTPTDAVAVSSITENFHIPKTMLETLENESLFNDAAGIVALDLAINAFNTGKFSLIEGISNFLVVFFGGIIVGLLTGILLVIIQLFFQQHFFNSTTTILSINLLAPFSIYLIAEEFNFSGILAVVAAGIIHGIYKKRLRLTSTENQVALSTMWEIISQLLNGFVFVLLGVTLPRNMIELSNSNSWNSEALLFLALSIYCLMIILRFLWNHYGLVKKTKRKTKKQLRNSWIMALSGIHGTITLAMAFSLPLIFKKDLFPFRTNLIFLAEAIIVISLITPTIVLPHLLPQKKRFFTIRQFNKLLTNMIDYAIQQLKEEKEVDYLTMGQVIATLHTQRGRNSYGDSKRISQLFQKTLNLEIKTVNSCSNKGLINSENAKYYNFKLMLNSRKMILNPWSRIKIDWKILKNIFLNSKIYLEVKNHQTSYLEDFKVMEKIGFRAIINYLKKSRGDRQKDIHILHHYYEIRHQRINQPQKNSNIRELLISAFQYEYLYLQQAAKNKENPRELIQALSEKISTDQFVYITSDN</sequence>
<dbReference type="AlphaFoldDB" id="A0AAU9DG22"/>
<dbReference type="RefSeq" id="WP_317697164.1">
    <property type="nucleotide sequence ID" value="NZ_AP026801.1"/>
</dbReference>
<feature type="transmembrane region" description="Helical" evidence="10">
    <location>
        <begin position="183"/>
        <end position="208"/>
    </location>
</feature>
<feature type="transmembrane region" description="Helical" evidence="10">
    <location>
        <begin position="350"/>
        <end position="373"/>
    </location>
</feature>
<dbReference type="GO" id="GO:0005886">
    <property type="term" value="C:plasma membrane"/>
    <property type="evidence" value="ECO:0007669"/>
    <property type="project" value="UniProtKB-SubCell"/>
</dbReference>
<dbReference type="GO" id="GO:0015386">
    <property type="term" value="F:potassium:proton antiporter activity"/>
    <property type="evidence" value="ECO:0007669"/>
    <property type="project" value="TreeGrafter"/>
</dbReference>
<feature type="domain" description="Cation/H+ exchanger transmembrane" evidence="11">
    <location>
        <begin position="12"/>
        <end position="405"/>
    </location>
</feature>
<evidence type="ECO:0000256" key="3">
    <source>
        <dbReference type="ARBA" id="ARBA00022475"/>
    </source>
</evidence>
<dbReference type="PANTHER" id="PTHR10110:SF86">
    <property type="entry name" value="SODIUM_HYDROGEN EXCHANGER 7"/>
    <property type="match status" value="1"/>
</dbReference>